<comment type="caution">
    <text evidence="4">The sequence shown here is derived from an EMBL/GenBank/DDBJ whole genome shotgun (WGS) entry which is preliminary data.</text>
</comment>
<name>A0A7Y9U5M5_9BURK</name>
<evidence type="ECO:0000313" key="4">
    <source>
        <dbReference type="EMBL" id="NYG33103.1"/>
    </source>
</evidence>
<comment type="similarity">
    <text evidence="1">Belongs to the membrane fusion protein (MFP) (TC 8.A.1) family.</text>
</comment>
<organism evidence="4 5">
    <name type="scientific">Sphaerotilus montanus</name>
    <dbReference type="NCBI Taxonomy" id="522889"/>
    <lineage>
        <taxon>Bacteria</taxon>
        <taxon>Pseudomonadati</taxon>
        <taxon>Pseudomonadota</taxon>
        <taxon>Betaproteobacteria</taxon>
        <taxon>Burkholderiales</taxon>
        <taxon>Sphaerotilaceae</taxon>
        <taxon>Sphaerotilus</taxon>
    </lineage>
</organism>
<keyword evidence="5" id="KW-1185">Reference proteome</keyword>
<reference evidence="4 5" key="1">
    <citation type="submission" date="2020-07" db="EMBL/GenBank/DDBJ databases">
        <title>Genomic Encyclopedia of Archaeal and Bacterial Type Strains, Phase II (KMG-II): from individual species to whole genera.</title>
        <authorList>
            <person name="Goeker M."/>
        </authorList>
    </citation>
    <scope>NUCLEOTIDE SEQUENCE [LARGE SCALE GENOMIC DNA]</scope>
    <source>
        <strain evidence="4 5">DSM 21226</strain>
    </source>
</reference>
<dbReference type="Gene3D" id="1.10.287.470">
    <property type="entry name" value="Helix hairpin bin"/>
    <property type="match status" value="1"/>
</dbReference>
<dbReference type="InterPro" id="IPR058647">
    <property type="entry name" value="BSH_CzcB-like"/>
</dbReference>
<feature type="domain" description="CzcB-like barrel-sandwich hybrid" evidence="3">
    <location>
        <begin position="78"/>
        <end position="224"/>
    </location>
</feature>
<dbReference type="Proteomes" id="UP000518288">
    <property type="component" value="Unassembled WGS sequence"/>
</dbReference>
<gene>
    <name evidence="4" type="ORF">BDD16_002089</name>
</gene>
<evidence type="ECO:0000313" key="5">
    <source>
        <dbReference type="Proteomes" id="UP000518288"/>
    </source>
</evidence>
<dbReference type="GO" id="GO:1990281">
    <property type="term" value="C:efflux pump complex"/>
    <property type="evidence" value="ECO:0007669"/>
    <property type="project" value="TreeGrafter"/>
</dbReference>
<dbReference type="EMBL" id="JACCFH010000001">
    <property type="protein sequence ID" value="NYG33103.1"/>
    <property type="molecule type" value="Genomic_DNA"/>
</dbReference>
<sequence>MADTTRLHAPARLMGARAISAVLATAALLALPGRAGAAPPAPAPGAVMLPVSPAASAPAPAAPRAARPTLGCLISPERVADVGSPVVGVVSEIPVDNGTLVQAGQPLVVLRSDVEQAGLHAAQARSAIEADVYAAKANLMLAHQRHARAVELLGEGFVSAQAVEQARTERDVADQKLQQARGQQEVSQQELRVVQAQLGQRTVRSPFRGVVVERFVNAGERVEDKPLLRLAMLDPLRVEIVMPASRWGSVAVNHTLSVVPELPGAVSMPAKVTHVDKIIDAASNTFRVRLALPNPGNRLPAGARCKVDEPGLSATSLSTRGSL</sequence>
<dbReference type="RefSeq" id="WP_179633908.1">
    <property type="nucleotide sequence ID" value="NZ_JACCPZ010000021.1"/>
</dbReference>
<protein>
    <submittedName>
        <fullName evidence="4">RND family efflux transporter MFP subunit</fullName>
    </submittedName>
</protein>
<accession>A0A7Y9U5M5</accession>
<keyword evidence="2" id="KW-0732">Signal</keyword>
<dbReference type="AlphaFoldDB" id="A0A7Y9U5M5"/>
<evidence type="ECO:0000259" key="3">
    <source>
        <dbReference type="Pfam" id="PF25973"/>
    </source>
</evidence>
<dbReference type="Gene3D" id="2.40.30.170">
    <property type="match status" value="1"/>
</dbReference>
<dbReference type="PANTHER" id="PTHR30469">
    <property type="entry name" value="MULTIDRUG RESISTANCE PROTEIN MDTA"/>
    <property type="match status" value="1"/>
</dbReference>
<dbReference type="SUPFAM" id="SSF111369">
    <property type="entry name" value="HlyD-like secretion proteins"/>
    <property type="match status" value="1"/>
</dbReference>
<dbReference type="PANTHER" id="PTHR30469:SF15">
    <property type="entry name" value="HLYD FAMILY OF SECRETION PROTEINS"/>
    <property type="match status" value="1"/>
</dbReference>
<dbReference type="NCBIfam" id="TIGR01730">
    <property type="entry name" value="RND_mfp"/>
    <property type="match status" value="1"/>
</dbReference>
<proteinExistence type="inferred from homology"/>
<evidence type="ECO:0000256" key="2">
    <source>
        <dbReference type="SAM" id="SignalP"/>
    </source>
</evidence>
<dbReference type="Pfam" id="PF25973">
    <property type="entry name" value="BSH_CzcB"/>
    <property type="match status" value="1"/>
</dbReference>
<dbReference type="GO" id="GO:0015562">
    <property type="term" value="F:efflux transmembrane transporter activity"/>
    <property type="evidence" value="ECO:0007669"/>
    <property type="project" value="TreeGrafter"/>
</dbReference>
<dbReference type="InterPro" id="IPR006143">
    <property type="entry name" value="RND_pump_MFP"/>
</dbReference>
<dbReference type="Gene3D" id="2.40.50.100">
    <property type="match status" value="1"/>
</dbReference>
<feature type="signal peptide" evidence="2">
    <location>
        <begin position="1"/>
        <end position="37"/>
    </location>
</feature>
<feature type="chain" id="PRO_5030705111" evidence="2">
    <location>
        <begin position="38"/>
        <end position="323"/>
    </location>
</feature>
<evidence type="ECO:0000256" key="1">
    <source>
        <dbReference type="ARBA" id="ARBA00009477"/>
    </source>
</evidence>